<keyword evidence="2" id="KW-1185">Reference proteome</keyword>
<evidence type="ECO:0000313" key="2">
    <source>
        <dbReference type="Proteomes" id="UP001178507"/>
    </source>
</evidence>
<dbReference type="Proteomes" id="UP001178507">
    <property type="component" value="Unassembled WGS sequence"/>
</dbReference>
<sequence length="75" mass="8358">MDAQPKVSLALLDDEYFSFPEVSQVWGEANCTDVAKAAKKAVPLNWPTISSEKGQFLNTVVLDLCLHRIKRLPRG</sequence>
<evidence type="ECO:0000313" key="1">
    <source>
        <dbReference type="EMBL" id="CAJ1387967.1"/>
    </source>
</evidence>
<comment type="caution">
    <text evidence="1">The sequence shown here is derived from an EMBL/GenBank/DDBJ whole genome shotgun (WGS) entry which is preliminary data.</text>
</comment>
<dbReference type="EMBL" id="CAUJNA010001613">
    <property type="protein sequence ID" value="CAJ1387967.1"/>
    <property type="molecule type" value="Genomic_DNA"/>
</dbReference>
<proteinExistence type="predicted"/>
<reference evidence="1" key="1">
    <citation type="submission" date="2023-08" db="EMBL/GenBank/DDBJ databases">
        <authorList>
            <person name="Chen Y."/>
            <person name="Shah S."/>
            <person name="Dougan E. K."/>
            <person name="Thang M."/>
            <person name="Chan C."/>
        </authorList>
    </citation>
    <scope>NUCLEOTIDE SEQUENCE</scope>
</reference>
<dbReference type="AlphaFoldDB" id="A0AA36IIA9"/>
<protein>
    <submittedName>
        <fullName evidence="1">Uncharacterized protein</fullName>
    </submittedName>
</protein>
<accession>A0AA36IIA9</accession>
<gene>
    <name evidence="1" type="ORF">EVOR1521_LOCUS13928</name>
</gene>
<organism evidence="1 2">
    <name type="scientific">Effrenium voratum</name>
    <dbReference type="NCBI Taxonomy" id="2562239"/>
    <lineage>
        <taxon>Eukaryota</taxon>
        <taxon>Sar</taxon>
        <taxon>Alveolata</taxon>
        <taxon>Dinophyceae</taxon>
        <taxon>Suessiales</taxon>
        <taxon>Symbiodiniaceae</taxon>
        <taxon>Effrenium</taxon>
    </lineage>
</organism>
<name>A0AA36IIA9_9DINO</name>